<gene>
    <name evidence="1" type="ORF">UCREL1_6867</name>
</gene>
<accession>M7T8L8</accession>
<sequence length="111" mass="12718">MTAFFTYPPARATESLVFSIWLDPCSGVDHILDANFLRNLSGYLDDCIKEGVKPSVLQIILLTENASSLLCPPFLNWMPVWLLFWVHRGLAWYAESVLGYERSYPEYSIEP</sequence>
<name>M7T8L8_EUTLA</name>
<keyword evidence="2" id="KW-1185">Reference proteome</keyword>
<protein>
    <submittedName>
        <fullName evidence="1">Putative ankyrin repeat domain-containing protein 29 protein</fullName>
    </submittedName>
</protein>
<evidence type="ECO:0000313" key="2">
    <source>
        <dbReference type="Proteomes" id="UP000012174"/>
    </source>
</evidence>
<dbReference type="Proteomes" id="UP000012174">
    <property type="component" value="Unassembled WGS sequence"/>
</dbReference>
<dbReference type="AlphaFoldDB" id="M7T8L8"/>
<dbReference type="KEGG" id="ela:UCREL1_6867"/>
<dbReference type="OrthoDB" id="9976870at2759"/>
<reference evidence="2" key="1">
    <citation type="journal article" date="2013" name="Genome Announc.">
        <title>Draft genome sequence of the grapevine dieback fungus Eutypa lata UCR-EL1.</title>
        <authorList>
            <person name="Blanco-Ulate B."/>
            <person name="Rolshausen P.E."/>
            <person name="Cantu D."/>
        </authorList>
    </citation>
    <scope>NUCLEOTIDE SEQUENCE [LARGE SCALE GENOMIC DNA]</scope>
    <source>
        <strain evidence="2">UCR-EL1</strain>
    </source>
</reference>
<dbReference type="EMBL" id="KB706700">
    <property type="protein sequence ID" value="EMR66151.1"/>
    <property type="molecule type" value="Genomic_DNA"/>
</dbReference>
<dbReference type="HOGENOM" id="CLU_2170815_0_0_1"/>
<dbReference type="STRING" id="1287681.M7T8L8"/>
<proteinExistence type="predicted"/>
<organism evidence="1 2">
    <name type="scientific">Eutypa lata (strain UCR-EL1)</name>
    <name type="common">Grapevine dieback disease fungus</name>
    <name type="synonym">Eutypa armeniacae</name>
    <dbReference type="NCBI Taxonomy" id="1287681"/>
    <lineage>
        <taxon>Eukaryota</taxon>
        <taxon>Fungi</taxon>
        <taxon>Dikarya</taxon>
        <taxon>Ascomycota</taxon>
        <taxon>Pezizomycotina</taxon>
        <taxon>Sordariomycetes</taxon>
        <taxon>Xylariomycetidae</taxon>
        <taxon>Xylariales</taxon>
        <taxon>Diatrypaceae</taxon>
        <taxon>Eutypa</taxon>
    </lineage>
</organism>
<evidence type="ECO:0000313" key="1">
    <source>
        <dbReference type="EMBL" id="EMR66151.1"/>
    </source>
</evidence>
<dbReference type="eggNOG" id="ENOG502SJU9">
    <property type="taxonomic scope" value="Eukaryota"/>
</dbReference>